<feature type="compositionally biased region" description="Basic and acidic residues" evidence="1">
    <location>
        <begin position="1"/>
        <end position="12"/>
    </location>
</feature>
<feature type="compositionally biased region" description="Basic residues" evidence="1">
    <location>
        <begin position="66"/>
        <end position="85"/>
    </location>
</feature>
<keyword evidence="3" id="KW-1185">Reference proteome</keyword>
<proteinExistence type="predicted"/>
<feature type="region of interest" description="Disordered" evidence="1">
    <location>
        <begin position="1"/>
        <end position="99"/>
    </location>
</feature>
<dbReference type="Proteomes" id="UP000886595">
    <property type="component" value="Unassembled WGS sequence"/>
</dbReference>
<evidence type="ECO:0000256" key="1">
    <source>
        <dbReference type="SAM" id="MobiDB-lite"/>
    </source>
</evidence>
<evidence type="ECO:0000313" key="2">
    <source>
        <dbReference type="EMBL" id="KAG2275397.1"/>
    </source>
</evidence>
<comment type="caution">
    <text evidence="2">The sequence shown here is derived from an EMBL/GenBank/DDBJ whole genome shotgun (WGS) entry which is preliminary data.</text>
</comment>
<feature type="compositionally biased region" description="Low complexity" evidence="1">
    <location>
        <begin position="87"/>
        <end position="99"/>
    </location>
</feature>
<dbReference type="AlphaFoldDB" id="A0A8X7QT24"/>
<organism evidence="2 3">
    <name type="scientific">Brassica carinata</name>
    <name type="common">Ethiopian mustard</name>
    <name type="synonym">Abyssinian cabbage</name>
    <dbReference type="NCBI Taxonomy" id="52824"/>
    <lineage>
        <taxon>Eukaryota</taxon>
        <taxon>Viridiplantae</taxon>
        <taxon>Streptophyta</taxon>
        <taxon>Embryophyta</taxon>
        <taxon>Tracheophyta</taxon>
        <taxon>Spermatophyta</taxon>
        <taxon>Magnoliopsida</taxon>
        <taxon>eudicotyledons</taxon>
        <taxon>Gunneridae</taxon>
        <taxon>Pentapetalae</taxon>
        <taxon>rosids</taxon>
        <taxon>malvids</taxon>
        <taxon>Brassicales</taxon>
        <taxon>Brassicaceae</taxon>
        <taxon>Brassiceae</taxon>
        <taxon>Brassica</taxon>
    </lineage>
</organism>
<sequence>MSSKGTRVEESPKTTSAKAPALPPSSYTAPSTGPRPDIWRQTRHWTQLSKPKLHLKQAREQEPHSKRITRTRQRPKGSKRIRTIKHQLPPQRSLLQRLT</sequence>
<name>A0A8X7QT24_BRACI</name>
<evidence type="ECO:0000313" key="3">
    <source>
        <dbReference type="Proteomes" id="UP000886595"/>
    </source>
</evidence>
<accession>A0A8X7QT24</accession>
<gene>
    <name evidence="2" type="ORF">Bca52824_057952</name>
</gene>
<dbReference type="EMBL" id="JAAMPC010000012">
    <property type="protein sequence ID" value="KAG2275397.1"/>
    <property type="molecule type" value="Genomic_DNA"/>
</dbReference>
<reference evidence="2 3" key="1">
    <citation type="submission" date="2020-02" db="EMBL/GenBank/DDBJ databases">
        <authorList>
            <person name="Ma Q."/>
            <person name="Huang Y."/>
            <person name="Song X."/>
            <person name="Pei D."/>
        </authorList>
    </citation>
    <scope>NUCLEOTIDE SEQUENCE [LARGE SCALE GENOMIC DNA]</scope>
    <source>
        <strain evidence="2">Sxm20200214</strain>
        <tissue evidence="2">Leaf</tissue>
    </source>
</reference>
<protein>
    <submittedName>
        <fullName evidence="2">Uncharacterized protein</fullName>
    </submittedName>
</protein>